<dbReference type="CDD" id="cd14507">
    <property type="entry name" value="PTP-MTM-like"/>
    <property type="match status" value="1"/>
</dbReference>
<dbReference type="GO" id="GO:0005737">
    <property type="term" value="C:cytoplasm"/>
    <property type="evidence" value="ECO:0007669"/>
    <property type="project" value="TreeGrafter"/>
</dbReference>
<protein>
    <recommendedName>
        <fullName evidence="4">Myotubularin phosphatase domain-containing protein</fullName>
    </recommendedName>
</protein>
<dbReference type="PROSITE" id="PS00383">
    <property type="entry name" value="TYR_PHOSPHATASE_1"/>
    <property type="match status" value="1"/>
</dbReference>
<keyword evidence="6" id="KW-1185">Reference proteome</keyword>
<dbReference type="InterPro" id="IPR010569">
    <property type="entry name" value="Myotubularin-like_Pase_dom"/>
</dbReference>
<evidence type="ECO:0000259" key="4">
    <source>
        <dbReference type="PROSITE" id="PS51339"/>
    </source>
</evidence>
<dbReference type="Gene3D" id="2.30.29.30">
    <property type="entry name" value="Pleckstrin-homology domain (PH domain)/Phosphotyrosine-binding domain (PTB)"/>
    <property type="match status" value="1"/>
</dbReference>
<evidence type="ECO:0000313" key="6">
    <source>
        <dbReference type="Proteomes" id="UP000187209"/>
    </source>
</evidence>
<dbReference type="PANTHER" id="PTHR10807">
    <property type="entry name" value="MYOTUBULARIN-RELATED"/>
    <property type="match status" value="1"/>
</dbReference>
<feature type="domain" description="Myotubularin phosphatase" evidence="4">
    <location>
        <begin position="183"/>
        <end position="559"/>
    </location>
</feature>
<dbReference type="InterPro" id="IPR029021">
    <property type="entry name" value="Prot-tyrosine_phosphatase-like"/>
</dbReference>
<feature type="active site" description="Phosphocysteine intermediate" evidence="2">
    <location>
        <position position="396"/>
    </location>
</feature>
<dbReference type="Pfam" id="PF06602">
    <property type="entry name" value="Myotub-related"/>
    <property type="match status" value="1"/>
</dbReference>
<reference evidence="5 6" key="1">
    <citation type="submission" date="2016-11" db="EMBL/GenBank/DDBJ databases">
        <title>The macronuclear genome of Stentor coeruleus: a giant cell with tiny introns.</title>
        <authorList>
            <person name="Slabodnick M."/>
            <person name="Ruby J.G."/>
            <person name="Reiff S.B."/>
            <person name="Swart E.C."/>
            <person name="Gosai S."/>
            <person name="Prabakaran S."/>
            <person name="Witkowska E."/>
            <person name="Larue G.E."/>
            <person name="Fisher S."/>
            <person name="Freeman R.M."/>
            <person name="Gunawardena J."/>
            <person name="Chu W."/>
            <person name="Stover N.A."/>
            <person name="Gregory B.D."/>
            <person name="Nowacki M."/>
            <person name="Derisi J."/>
            <person name="Roy S.W."/>
            <person name="Marshall W.F."/>
            <person name="Sood P."/>
        </authorList>
    </citation>
    <scope>NUCLEOTIDE SEQUENCE [LARGE SCALE GENOMIC DNA]</scope>
    <source>
        <strain evidence="5">WM001</strain>
    </source>
</reference>
<dbReference type="SUPFAM" id="SSF50729">
    <property type="entry name" value="PH domain-like"/>
    <property type="match status" value="1"/>
</dbReference>
<evidence type="ECO:0000313" key="5">
    <source>
        <dbReference type="EMBL" id="OMJ65640.1"/>
    </source>
</evidence>
<dbReference type="InterPro" id="IPR030564">
    <property type="entry name" value="Myotubularin"/>
</dbReference>
<dbReference type="SMART" id="SM00404">
    <property type="entry name" value="PTPc_motif"/>
    <property type="match status" value="1"/>
</dbReference>
<dbReference type="InterPro" id="IPR003595">
    <property type="entry name" value="Tyr_Pase_cat"/>
</dbReference>
<dbReference type="SUPFAM" id="SSF52799">
    <property type="entry name" value="(Phosphotyrosine protein) phosphatases II"/>
    <property type="match status" value="1"/>
</dbReference>
<evidence type="ECO:0000256" key="2">
    <source>
        <dbReference type="PIRSR" id="PIRSR630564-1"/>
    </source>
</evidence>
<comment type="caution">
    <text evidence="5">The sequence shown here is derived from an EMBL/GenBank/DDBJ whole genome shotgun (WGS) entry which is preliminary data.</text>
</comment>
<feature type="binding site" evidence="3">
    <location>
        <begin position="396"/>
        <end position="402"/>
    </location>
    <ligand>
        <name>substrate</name>
    </ligand>
</feature>
<dbReference type="InterPro" id="IPR011993">
    <property type="entry name" value="PH-like_dom_sf"/>
</dbReference>
<evidence type="ECO:0000256" key="3">
    <source>
        <dbReference type="PIRSR" id="PIRSR630564-2"/>
    </source>
</evidence>
<proteinExistence type="inferred from homology"/>
<evidence type="ECO:0000256" key="1">
    <source>
        <dbReference type="ARBA" id="ARBA00007471"/>
    </source>
</evidence>
<name>A0A1R2AMK5_9CILI</name>
<gene>
    <name evidence="5" type="ORF">SteCoe_37862</name>
</gene>
<dbReference type="AlphaFoldDB" id="A0A1R2AMK5"/>
<accession>A0A1R2AMK5</accession>
<dbReference type="PANTHER" id="PTHR10807:SF128">
    <property type="entry name" value="PHOSPHATIDYLINOSITOL-3,5-BISPHOSPHATE 3-PHOSPHATASE"/>
    <property type="match status" value="1"/>
</dbReference>
<dbReference type="Proteomes" id="UP000187209">
    <property type="component" value="Unassembled WGS sequence"/>
</dbReference>
<dbReference type="EMBL" id="MPUH01002018">
    <property type="protein sequence ID" value="OMJ65640.1"/>
    <property type="molecule type" value="Genomic_DNA"/>
</dbReference>
<dbReference type="OrthoDB" id="271628at2759"/>
<dbReference type="InterPro" id="IPR016130">
    <property type="entry name" value="Tyr_Pase_AS"/>
</dbReference>
<organism evidence="5 6">
    <name type="scientific">Stentor coeruleus</name>
    <dbReference type="NCBI Taxonomy" id="5963"/>
    <lineage>
        <taxon>Eukaryota</taxon>
        <taxon>Sar</taxon>
        <taxon>Alveolata</taxon>
        <taxon>Ciliophora</taxon>
        <taxon>Postciliodesmatophora</taxon>
        <taxon>Heterotrichea</taxon>
        <taxon>Heterotrichida</taxon>
        <taxon>Stentoridae</taxon>
        <taxon>Stentor</taxon>
    </lineage>
</organism>
<comment type="similarity">
    <text evidence="1">Belongs to the protein-tyrosine phosphatase family. Non-receptor class myotubularin subfamily.</text>
</comment>
<dbReference type="PROSITE" id="PS51339">
    <property type="entry name" value="PPASE_MYOTUBULARIN"/>
    <property type="match status" value="1"/>
</dbReference>
<sequence length="624" mass="71762">MQGNANKSKFVDSDPLRVKIFQPDPVPNEPIPESSSEMEVKFTRNFTLLEGEKILLHKGSKRTDSIPCSIILQNLPVLSGQFSLTNYRVVIEPNDSQWTYQNKVRPQFFDIPLLIMQRVEKTIDKNNTILDISTKDGRYLRAVISNSLQSEFNIFPTLYSGAFPQNPISRFAFSHTFCGQVDGWKIYNPQNDYARLGVNPTKPDCRWRFLDNSTGEYCETYPDIIVVPNDLPLMTVKTCASFRSKNRLPVLVWCNTRRSATLWRCSQPKTGIRTSRCVEDEEYLRRLAQSSQRDPVLHIFDARPFVNAHAQRALGGGVENVNHYENTELHFLNIENIHCIRESWVGMMVGLNNTNPSKYLSAVEKSGWLEHLSLLLQGACDIVGSLQNGVSCLIHCSDGWDRTSQLCSLVQVCMDSHYRSLRGFAQVIEKDWVSFGHQFEVRLAHANPNLQDDKRSPIFIQFLDCVYQITLQFPTHFEFNTLLLHDLALYAYSGRFGTFMGNCARDRISLNLTAKTVSVWSYVFENLDNYTNPYYQAGQDDPIEPIYSIRKLVIWHDLFSQWLGDFYYIVPQLLGPNDHKEALMRSAGEGMQLYKALIMQKDHEIKECKREISDLKEKLAKLRS</sequence>
<feature type="binding site" evidence="3">
    <location>
        <begin position="336"/>
        <end position="337"/>
    </location>
    <ligand>
        <name>substrate</name>
    </ligand>
</feature>